<feature type="non-terminal residue" evidence="2">
    <location>
        <position position="168"/>
    </location>
</feature>
<dbReference type="OrthoDB" id="1715908at2759"/>
<dbReference type="Pfam" id="PF25110">
    <property type="entry name" value="TPR_ESP1"/>
    <property type="match status" value="1"/>
</dbReference>
<feature type="domain" description="Separase-like TPR repeats region" evidence="1">
    <location>
        <begin position="2"/>
        <end position="146"/>
    </location>
</feature>
<dbReference type="AlphaFoldDB" id="A0A2Z6P4A5"/>
<name>A0A2Z6P4A5_TRISU</name>
<protein>
    <recommendedName>
        <fullName evidence="1">Separase-like TPR repeats region domain-containing protein</fullName>
    </recommendedName>
</protein>
<dbReference type="EMBL" id="DF973965">
    <property type="protein sequence ID" value="GAU43302.1"/>
    <property type="molecule type" value="Genomic_DNA"/>
</dbReference>
<reference evidence="3" key="1">
    <citation type="journal article" date="2017" name="Front. Plant Sci.">
        <title>Climate Clever Clovers: New Paradigm to Reduce the Environmental Footprint of Ruminants by Breeding Low Methanogenic Forages Utilizing Haplotype Variation.</title>
        <authorList>
            <person name="Kaur P."/>
            <person name="Appels R."/>
            <person name="Bayer P.E."/>
            <person name="Keeble-Gagnere G."/>
            <person name="Wang J."/>
            <person name="Hirakawa H."/>
            <person name="Shirasawa K."/>
            <person name="Vercoe P."/>
            <person name="Stefanova K."/>
            <person name="Durmic Z."/>
            <person name="Nichols P."/>
            <person name="Revell C."/>
            <person name="Isobe S.N."/>
            <person name="Edwards D."/>
            <person name="Erskine W."/>
        </authorList>
    </citation>
    <scope>NUCLEOTIDE SEQUENCE [LARGE SCALE GENOMIC DNA]</scope>
    <source>
        <strain evidence="3">cv. Daliak</strain>
    </source>
</reference>
<sequence length="168" mass="19540">MFREAEVEVFKLLEKVHGVKKKKTLPEIDKSSDDSGLFVVFVEIAVTLVRCASMASDKDDGYFRRVLHLMDEVKPWLRELDSNSYEKFHKVLVYNLGKCALNFLEKTSFSDKDLVITFCRKTLIEYAKSSIKDQLFKVAKRMCSVLFMSEEDRLSYIMDILDCVAREI</sequence>
<accession>A0A2Z6P4A5</accession>
<proteinExistence type="predicted"/>
<gene>
    <name evidence="2" type="ORF">TSUD_390010</name>
</gene>
<evidence type="ECO:0000313" key="3">
    <source>
        <dbReference type="Proteomes" id="UP000242715"/>
    </source>
</evidence>
<evidence type="ECO:0000313" key="2">
    <source>
        <dbReference type="EMBL" id="GAU43302.1"/>
    </source>
</evidence>
<dbReference type="InterPro" id="IPR056933">
    <property type="entry name" value="TPR_ESP1"/>
</dbReference>
<keyword evidence="3" id="KW-1185">Reference proteome</keyword>
<dbReference type="Proteomes" id="UP000242715">
    <property type="component" value="Unassembled WGS sequence"/>
</dbReference>
<organism evidence="2 3">
    <name type="scientific">Trifolium subterraneum</name>
    <name type="common">Subterranean clover</name>
    <dbReference type="NCBI Taxonomy" id="3900"/>
    <lineage>
        <taxon>Eukaryota</taxon>
        <taxon>Viridiplantae</taxon>
        <taxon>Streptophyta</taxon>
        <taxon>Embryophyta</taxon>
        <taxon>Tracheophyta</taxon>
        <taxon>Spermatophyta</taxon>
        <taxon>Magnoliopsida</taxon>
        <taxon>eudicotyledons</taxon>
        <taxon>Gunneridae</taxon>
        <taxon>Pentapetalae</taxon>
        <taxon>rosids</taxon>
        <taxon>fabids</taxon>
        <taxon>Fabales</taxon>
        <taxon>Fabaceae</taxon>
        <taxon>Papilionoideae</taxon>
        <taxon>50 kb inversion clade</taxon>
        <taxon>NPAAA clade</taxon>
        <taxon>Hologalegina</taxon>
        <taxon>IRL clade</taxon>
        <taxon>Trifolieae</taxon>
        <taxon>Trifolium</taxon>
    </lineage>
</organism>
<evidence type="ECO:0000259" key="1">
    <source>
        <dbReference type="Pfam" id="PF25110"/>
    </source>
</evidence>